<dbReference type="Proteomes" id="UP001057877">
    <property type="component" value="Chromosome"/>
</dbReference>
<keyword evidence="2" id="KW-1185">Reference proteome</keyword>
<dbReference type="InterPro" id="IPR021695">
    <property type="entry name" value="Phage_KPP10_Orf10"/>
</dbReference>
<dbReference type="NCBIfam" id="NF047581">
    <property type="entry name" value="gp105_phage_fam"/>
    <property type="match status" value="1"/>
</dbReference>
<name>A0ABY5S771_9BACL</name>
<dbReference type="EMBL" id="CP091430">
    <property type="protein sequence ID" value="UVI28168.1"/>
    <property type="molecule type" value="Genomic_DNA"/>
</dbReference>
<evidence type="ECO:0000313" key="1">
    <source>
        <dbReference type="EMBL" id="UVI28168.1"/>
    </source>
</evidence>
<dbReference type="RefSeq" id="WP_258384255.1">
    <property type="nucleotide sequence ID" value="NZ_CP091430.1"/>
</dbReference>
<sequence>MSQATTFDAKAVTVTVGGVYLTGFADSMVEIEKDEDNWEVKVGAQGDTVRTKVNNPLGTISVTLLQTSPQVAYLDRLANTGELVPISVINAGPPKESVTVTEAFIKKPAPRAYGNEAEDREYEFQCMDIRFD</sequence>
<gene>
    <name evidence="1" type="ORF">L1F29_22280</name>
</gene>
<proteinExistence type="predicted"/>
<accession>A0ABY5S771</accession>
<protein>
    <submittedName>
        <fullName evidence="1">DUF3277 family protein</fullName>
    </submittedName>
</protein>
<reference evidence="1" key="1">
    <citation type="submission" date="2022-01" db="EMBL/GenBank/DDBJ databases">
        <title>Paenibacillus spongiae sp. nov., isolated from marine sponge.</title>
        <authorList>
            <person name="Li Z."/>
            <person name="Zhang M."/>
        </authorList>
    </citation>
    <scope>NUCLEOTIDE SEQUENCE</scope>
    <source>
        <strain evidence="1">PHS-Z3</strain>
    </source>
</reference>
<organism evidence="1 2">
    <name type="scientific">Paenibacillus spongiae</name>
    <dbReference type="NCBI Taxonomy" id="2909671"/>
    <lineage>
        <taxon>Bacteria</taxon>
        <taxon>Bacillati</taxon>
        <taxon>Bacillota</taxon>
        <taxon>Bacilli</taxon>
        <taxon>Bacillales</taxon>
        <taxon>Paenibacillaceae</taxon>
        <taxon>Paenibacillus</taxon>
    </lineage>
</organism>
<dbReference type="Pfam" id="PF11681">
    <property type="entry name" value="Phage_Tube_PhiTE"/>
    <property type="match status" value="1"/>
</dbReference>
<evidence type="ECO:0000313" key="2">
    <source>
        <dbReference type="Proteomes" id="UP001057877"/>
    </source>
</evidence>